<dbReference type="SMART" id="SM00369">
    <property type="entry name" value="LRR_TYP"/>
    <property type="match status" value="9"/>
</dbReference>
<dbReference type="EMBL" id="JBBPBM010000038">
    <property type="protein sequence ID" value="KAK8527495.1"/>
    <property type="molecule type" value="Genomic_DNA"/>
</dbReference>
<proteinExistence type="inferred from homology"/>
<dbReference type="PRINTS" id="PR00019">
    <property type="entry name" value="LEURICHRPT"/>
</dbReference>
<dbReference type="SUPFAM" id="SSF52058">
    <property type="entry name" value="L domain-like"/>
    <property type="match status" value="2"/>
</dbReference>
<dbReference type="Pfam" id="PF00560">
    <property type="entry name" value="LRR_1"/>
    <property type="match status" value="5"/>
</dbReference>
<name>A0ABR2D183_9ROSI</name>
<keyword evidence="13" id="KW-1185">Reference proteome</keyword>
<comment type="similarity">
    <text evidence="2">Belongs to the RLP family.</text>
</comment>
<dbReference type="InterPro" id="IPR001611">
    <property type="entry name" value="Leu-rich_rpt"/>
</dbReference>
<dbReference type="Gene3D" id="3.80.10.10">
    <property type="entry name" value="Ribonuclease Inhibitor"/>
    <property type="match status" value="1"/>
</dbReference>
<evidence type="ECO:0000256" key="5">
    <source>
        <dbReference type="ARBA" id="ARBA00022692"/>
    </source>
</evidence>
<evidence type="ECO:0000313" key="13">
    <source>
        <dbReference type="Proteomes" id="UP001472677"/>
    </source>
</evidence>
<feature type="transmembrane region" description="Helical" evidence="11">
    <location>
        <begin position="484"/>
        <end position="508"/>
    </location>
</feature>
<evidence type="ECO:0000256" key="3">
    <source>
        <dbReference type="ARBA" id="ARBA00022475"/>
    </source>
</evidence>
<evidence type="ECO:0000256" key="9">
    <source>
        <dbReference type="ARBA" id="ARBA00023170"/>
    </source>
</evidence>
<keyword evidence="4" id="KW-0433">Leucine-rich repeat</keyword>
<protein>
    <submittedName>
        <fullName evidence="12">Uncharacterized protein</fullName>
    </submittedName>
</protein>
<dbReference type="Proteomes" id="UP001472677">
    <property type="component" value="Unassembled WGS sequence"/>
</dbReference>
<sequence length="574" mass="63963">MKNLTVVNLSNNKLLSLGGENGVGSTFEKLRILDLSSCNLRRFPSFLRSAKSLSQLDLSNNKIQGSIFKWETQGWEQLSDLDLSHNLLTSIEQFPGKNLASIDLHSNLLQGPLPTPPTSVREFLISENKLTGEITSSICNLTSLMILDLSRNYFGGTIPKCLGNFSRDIYTMNLQMNSFRGKIPDFCVQYDGLMTLALRDNQLEGLLPGSFANCTSLRFLNVANNSLNGLFPHWLGTLPNLQVLILRSNSFHGRLDDSTNSSSFSRLQVIDISGNEFTGSLPSKFFRSLKALKVADYKHPSIHQSCSNLVYRRHCQWSAVDDYKNFVQVTMKRLELELDLEKSLTGFTLVDFSSNRLVGQISEVFAELHALLVLNLSHNSLTGPLPRSLGSMTALESLDLSSNKFGGRIPSELTKLTFLSVLNLSHNNFVGPIPGGNQFSTFDNDSYIGNLNLCGFPVSKKCGNDKEPNPPTSKLAEDEDSTMAFWKIVMMGYGCGVVFGLSTGYIVFTTGRPWWFVRMKYLQKTRKFPNSSQQDLLLEMQQDENVNAGYSTSNIEAHRLRLGDSQAAVRKKHA</sequence>
<evidence type="ECO:0000256" key="6">
    <source>
        <dbReference type="ARBA" id="ARBA00022737"/>
    </source>
</evidence>
<comment type="caution">
    <text evidence="12">The sequence shown here is derived from an EMBL/GenBank/DDBJ whole genome shotgun (WGS) entry which is preliminary data.</text>
</comment>
<dbReference type="PANTHER" id="PTHR27004:SF208">
    <property type="entry name" value="LRR RECEPTOR-LIKE SERINE_THREONINE-PROTEIN KINASE GSO2"/>
    <property type="match status" value="1"/>
</dbReference>
<accession>A0ABR2D183</accession>
<evidence type="ECO:0000313" key="12">
    <source>
        <dbReference type="EMBL" id="KAK8527495.1"/>
    </source>
</evidence>
<evidence type="ECO:0000256" key="8">
    <source>
        <dbReference type="ARBA" id="ARBA00023136"/>
    </source>
</evidence>
<comment type="subcellular location">
    <subcellularLocation>
        <location evidence="1">Cell membrane</location>
        <topology evidence="1">Single-pass type I membrane protein</topology>
    </subcellularLocation>
</comment>
<evidence type="ECO:0000256" key="4">
    <source>
        <dbReference type="ARBA" id="ARBA00022614"/>
    </source>
</evidence>
<organism evidence="12 13">
    <name type="scientific">Hibiscus sabdariffa</name>
    <name type="common">roselle</name>
    <dbReference type="NCBI Taxonomy" id="183260"/>
    <lineage>
        <taxon>Eukaryota</taxon>
        <taxon>Viridiplantae</taxon>
        <taxon>Streptophyta</taxon>
        <taxon>Embryophyta</taxon>
        <taxon>Tracheophyta</taxon>
        <taxon>Spermatophyta</taxon>
        <taxon>Magnoliopsida</taxon>
        <taxon>eudicotyledons</taxon>
        <taxon>Gunneridae</taxon>
        <taxon>Pentapetalae</taxon>
        <taxon>rosids</taxon>
        <taxon>malvids</taxon>
        <taxon>Malvales</taxon>
        <taxon>Malvaceae</taxon>
        <taxon>Malvoideae</taxon>
        <taxon>Hibiscus</taxon>
    </lineage>
</organism>
<keyword evidence="6" id="KW-0677">Repeat</keyword>
<evidence type="ECO:0000256" key="2">
    <source>
        <dbReference type="ARBA" id="ARBA00009592"/>
    </source>
</evidence>
<keyword evidence="10" id="KW-0325">Glycoprotein</keyword>
<evidence type="ECO:0000256" key="1">
    <source>
        <dbReference type="ARBA" id="ARBA00004251"/>
    </source>
</evidence>
<dbReference type="Pfam" id="PF13855">
    <property type="entry name" value="LRR_8"/>
    <property type="match status" value="2"/>
</dbReference>
<dbReference type="InterPro" id="IPR003591">
    <property type="entry name" value="Leu-rich_rpt_typical-subtyp"/>
</dbReference>
<keyword evidence="7 11" id="KW-1133">Transmembrane helix</keyword>
<dbReference type="PANTHER" id="PTHR27004">
    <property type="entry name" value="RECEPTOR-LIKE PROTEIN 12 ISOFORM X1"/>
    <property type="match status" value="1"/>
</dbReference>
<evidence type="ECO:0000256" key="11">
    <source>
        <dbReference type="SAM" id="Phobius"/>
    </source>
</evidence>
<gene>
    <name evidence="12" type="ORF">V6N12_054704</name>
</gene>
<evidence type="ECO:0000256" key="7">
    <source>
        <dbReference type="ARBA" id="ARBA00022989"/>
    </source>
</evidence>
<dbReference type="InterPro" id="IPR032675">
    <property type="entry name" value="LRR_dom_sf"/>
</dbReference>
<keyword evidence="9" id="KW-0675">Receptor</keyword>
<reference evidence="12 13" key="1">
    <citation type="journal article" date="2024" name="G3 (Bethesda)">
        <title>Genome assembly of Hibiscus sabdariffa L. provides insights into metabolisms of medicinal natural products.</title>
        <authorList>
            <person name="Kim T."/>
        </authorList>
    </citation>
    <scope>NUCLEOTIDE SEQUENCE [LARGE SCALE GENOMIC DNA]</scope>
    <source>
        <strain evidence="12">TK-2024</strain>
        <tissue evidence="12">Old leaves</tissue>
    </source>
</reference>
<keyword evidence="8 11" id="KW-0472">Membrane</keyword>
<evidence type="ECO:0000256" key="10">
    <source>
        <dbReference type="ARBA" id="ARBA00023180"/>
    </source>
</evidence>
<keyword evidence="3" id="KW-1003">Cell membrane</keyword>
<keyword evidence="5 11" id="KW-0812">Transmembrane</keyword>
<dbReference type="PROSITE" id="PS51450">
    <property type="entry name" value="LRR"/>
    <property type="match status" value="1"/>
</dbReference>